<evidence type="ECO:0000313" key="6">
    <source>
        <dbReference type="Proteomes" id="UP000799118"/>
    </source>
</evidence>
<gene>
    <name evidence="5" type="ORF">BT96DRAFT_586310</name>
</gene>
<dbReference type="Pfam" id="PF00076">
    <property type="entry name" value="RRM_1"/>
    <property type="match status" value="1"/>
</dbReference>
<dbReference type="CDD" id="cd12276">
    <property type="entry name" value="RRM2_MEI2_EAR1_like"/>
    <property type="match status" value="1"/>
</dbReference>
<keyword evidence="1 2" id="KW-0694">RNA-binding</keyword>
<protein>
    <submittedName>
        <fullName evidence="5">RNA-binding domain-containing protein</fullName>
    </submittedName>
</protein>
<feature type="region of interest" description="Disordered" evidence="3">
    <location>
        <begin position="1"/>
        <end position="62"/>
    </location>
</feature>
<dbReference type="InterPro" id="IPR000504">
    <property type="entry name" value="RRM_dom"/>
</dbReference>
<feature type="compositionally biased region" description="Polar residues" evidence="3">
    <location>
        <begin position="86"/>
        <end position="96"/>
    </location>
</feature>
<keyword evidence="6" id="KW-1185">Reference proteome</keyword>
<proteinExistence type="predicted"/>
<feature type="region of interest" description="Disordered" evidence="3">
    <location>
        <begin position="326"/>
        <end position="386"/>
    </location>
</feature>
<feature type="region of interest" description="Disordered" evidence="3">
    <location>
        <begin position="80"/>
        <end position="145"/>
    </location>
</feature>
<dbReference type="SMART" id="SM00360">
    <property type="entry name" value="RRM"/>
    <property type="match status" value="2"/>
</dbReference>
<sequence>MNRHHPYGGYENHRGGSQGGPGPDRSHRGGGGGNRGRGYARGRGGGGGAANAGGYYASSTASGGYDGNMSYGAYDQAPDQIAPYNGNDQQTPTSYFNNNGYGSPSSSQYGGGYNQGYGKFEDGSGPGEDNFGRVKKQGRKDREDKVHDSIIEERINRERPCRTLFIRNIKYETNSSDVRHQFEEHGDIKTFFDLISTRGMVFVTYFDLRAAERARERLQGSEISGRPIDVHYSLPRDDRDNDKNMQLQGCLQVTLKNSPSGQPIDDNEVRRKFQQFGDVKSIQPVGDRMDSRYVEYYDTRACDDAHDRLRHQGLQDGVMDIAFAWDPNEGGAQGSQSSRRGNRGGGGAEVETAITTTGTMAEEEDVLGVDEVAAESRPGTTRPRTV</sequence>
<dbReference type="PANTHER" id="PTHR23189">
    <property type="entry name" value="RNA RECOGNITION MOTIF-CONTAINING"/>
    <property type="match status" value="1"/>
</dbReference>
<dbReference type="InterPro" id="IPR035979">
    <property type="entry name" value="RBD_domain_sf"/>
</dbReference>
<dbReference type="CDD" id="cd12524">
    <property type="entry name" value="RRM1_MEI2_like"/>
    <property type="match status" value="1"/>
</dbReference>
<evidence type="ECO:0000256" key="2">
    <source>
        <dbReference type="PROSITE-ProRule" id="PRU00176"/>
    </source>
</evidence>
<dbReference type="AlphaFoldDB" id="A0A6A4IGX9"/>
<organism evidence="5 6">
    <name type="scientific">Gymnopus androsaceus JB14</name>
    <dbReference type="NCBI Taxonomy" id="1447944"/>
    <lineage>
        <taxon>Eukaryota</taxon>
        <taxon>Fungi</taxon>
        <taxon>Dikarya</taxon>
        <taxon>Basidiomycota</taxon>
        <taxon>Agaricomycotina</taxon>
        <taxon>Agaricomycetes</taxon>
        <taxon>Agaricomycetidae</taxon>
        <taxon>Agaricales</taxon>
        <taxon>Marasmiineae</taxon>
        <taxon>Omphalotaceae</taxon>
        <taxon>Gymnopus</taxon>
    </lineage>
</organism>
<feature type="compositionally biased region" description="Low complexity" evidence="3">
    <location>
        <begin position="97"/>
        <end position="108"/>
    </location>
</feature>
<dbReference type="Proteomes" id="UP000799118">
    <property type="component" value="Unassembled WGS sequence"/>
</dbReference>
<dbReference type="InterPro" id="IPR012677">
    <property type="entry name" value="Nucleotide-bd_a/b_plait_sf"/>
</dbReference>
<evidence type="ECO:0000313" key="5">
    <source>
        <dbReference type="EMBL" id="KAE9409250.1"/>
    </source>
</evidence>
<accession>A0A6A4IGX9</accession>
<dbReference type="Gene3D" id="3.30.70.330">
    <property type="match status" value="2"/>
</dbReference>
<feature type="compositionally biased region" description="Gly residues" evidence="3">
    <location>
        <begin position="29"/>
        <end position="51"/>
    </location>
</feature>
<dbReference type="GO" id="GO:0003723">
    <property type="term" value="F:RNA binding"/>
    <property type="evidence" value="ECO:0007669"/>
    <property type="project" value="UniProtKB-UniRule"/>
</dbReference>
<feature type="domain" description="RRM" evidence="4">
    <location>
        <begin position="162"/>
        <end position="235"/>
    </location>
</feature>
<evidence type="ECO:0000256" key="3">
    <source>
        <dbReference type="SAM" id="MobiDB-lite"/>
    </source>
</evidence>
<dbReference type="EMBL" id="ML769388">
    <property type="protein sequence ID" value="KAE9409250.1"/>
    <property type="molecule type" value="Genomic_DNA"/>
</dbReference>
<dbReference type="InterPro" id="IPR034453">
    <property type="entry name" value="MEI2-like_RRM1"/>
</dbReference>
<reference evidence="5" key="1">
    <citation type="journal article" date="2019" name="Environ. Microbiol.">
        <title>Fungal ecological strategies reflected in gene transcription - a case study of two litter decomposers.</title>
        <authorList>
            <person name="Barbi F."/>
            <person name="Kohler A."/>
            <person name="Barry K."/>
            <person name="Baskaran P."/>
            <person name="Daum C."/>
            <person name="Fauchery L."/>
            <person name="Ihrmark K."/>
            <person name="Kuo A."/>
            <person name="LaButti K."/>
            <person name="Lipzen A."/>
            <person name="Morin E."/>
            <person name="Grigoriev I.V."/>
            <person name="Henrissat B."/>
            <person name="Lindahl B."/>
            <person name="Martin F."/>
        </authorList>
    </citation>
    <scope>NUCLEOTIDE SEQUENCE</scope>
    <source>
        <strain evidence="5">JB14</strain>
    </source>
</reference>
<dbReference type="SUPFAM" id="SSF54928">
    <property type="entry name" value="RNA-binding domain, RBD"/>
    <property type="match status" value="1"/>
</dbReference>
<name>A0A6A4IGX9_9AGAR</name>
<dbReference type="OrthoDB" id="439808at2759"/>
<feature type="compositionally biased region" description="Low complexity" evidence="3">
    <location>
        <begin position="52"/>
        <end position="62"/>
    </location>
</feature>
<dbReference type="PROSITE" id="PS50102">
    <property type="entry name" value="RRM"/>
    <property type="match status" value="1"/>
</dbReference>
<evidence type="ECO:0000259" key="4">
    <source>
        <dbReference type="PROSITE" id="PS50102"/>
    </source>
</evidence>
<evidence type="ECO:0000256" key="1">
    <source>
        <dbReference type="ARBA" id="ARBA00022884"/>
    </source>
</evidence>